<evidence type="ECO:0000313" key="2">
    <source>
        <dbReference type="EMBL" id="CAH2076899.1"/>
    </source>
</evidence>
<dbReference type="InterPro" id="IPR052728">
    <property type="entry name" value="O2_lipid_transport_reg"/>
</dbReference>
<evidence type="ECO:0000256" key="1">
    <source>
        <dbReference type="SAM" id="Phobius"/>
    </source>
</evidence>
<dbReference type="Proteomes" id="UP000837857">
    <property type="component" value="Chromosome 9"/>
</dbReference>
<feature type="transmembrane region" description="Helical" evidence="1">
    <location>
        <begin position="31"/>
        <end position="55"/>
    </location>
</feature>
<feature type="transmembrane region" description="Helical" evidence="1">
    <location>
        <begin position="67"/>
        <end position="90"/>
    </location>
</feature>
<reference evidence="2" key="1">
    <citation type="submission" date="2022-03" db="EMBL/GenBank/DDBJ databases">
        <authorList>
            <person name="Martin H S."/>
        </authorList>
    </citation>
    <scope>NUCLEOTIDE SEQUENCE</scope>
</reference>
<keyword evidence="3" id="KW-1185">Reference proteome</keyword>
<feature type="non-terminal residue" evidence="2">
    <location>
        <position position="1"/>
    </location>
</feature>
<keyword evidence="1" id="KW-0812">Transmembrane</keyword>
<keyword evidence="1" id="KW-1133">Transmembrane helix</keyword>
<dbReference type="PANTHER" id="PTHR11161">
    <property type="entry name" value="O-ACYLTRANSFERASE"/>
    <property type="match status" value="1"/>
</dbReference>
<sequence length="128" mass="14758">MILYMLYCVKQLDWKNQAADTALNTLMRPSWAIAIGWIVLACVHGYGGPINWFLSLPMWQLPSRISYGMYLFHYPIMLVVSGTALSPQYFSVANVIYQFLSYFSLTFIVSFVFTVVIDAPFTVIFKRF</sequence>
<dbReference type="EMBL" id="OW152821">
    <property type="protein sequence ID" value="CAH2076899.1"/>
    <property type="molecule type" value="Genomic_DNA"/>
</dbReference>
<dbReference type="PANTHER" id="PTHR11161:SF0">
    <property type="entry name" value="O-ACYLTRANSFERASE LIKE PROTEIN"/>
    <property type="match status" value="1"/>
</dbReference>
<evidence type="ECO:0000313" key="3">
    <source>
        <dbReference type="Proteomes" id="UP000837857"/>
    </source>
</evidence>
<keyword evidence="1" id="KW-0472">Membrane</keyword>
<gene>
    <name evidence="2" type="ORF">IPOD504_LOCUS17462</name>
</gene>
<organism evidence="2 3">
    <name type="scientific">Iphiclides podalirius</name>
    <name type="common">scarce swallowtail</name>
    <dbReference type="NCBI Taxonomy" id="110791"/>
    <lineage>
        <taxon>Eukaryota</taxon>
        <taxon>Metazoa</taxon>
        <taxon>Ecdysozoa</taxon>
        <taxon>Arthropoda</taxon>
        <taxon>Hexapoda</taxon>
        <taxon>Insecta</taxon>
        <taxon>Pterygota</taxon>
        <taxon>Neoptera</taxon>
        <taxon>Endopterygota</taxon>
        <taxon>Lepidoptera</taxon>
        <taxon>Glossata</taxon>
        <taxon>Ditrysia</taxon>
        <taxon>Papilionoidea</taxon>
        <taxon>Papilionidae</taxon>
        <taxon>Papilioninae</taxon>
        <taxon>Iphiclides</taxon>
    </lineage>
</organism>
<accession>A0ABN8J8A8</accession>
<protein>
    <recommendedName>
        <fullName evidence="4">Acyltransferase 3 domain-containing protein</fullName>
    </recommendedName>
</protein>
<feature type="transmembrane region" description="Helical" evidence="1">
    <location>
        <begin position="102"/>
        <end position="125"/>
    </location>
</feature>
<name>A0ABN8J8A8_9NEOP</name>
<evidence type="ECO:0008006" key="4">
    <source>
        <dbReference type="Google" id="ProtNLM"/>
    </source>
</evidence>
<proteinExistence type="predicted"/>